<dbReference type="EMBL" id="CAJVPW010000441">
    <property type="protein sequence ID" value="CAG8453972.1"/>
    <property type="molecule type" value="Genomic_DNA"/>
</dbReference>
<dbReference type="Proteomes" id="UP000789366">
    <property type="component" value="Unassembled WGS sequence"/>
</dbReference>
<sequence length="292" mass="33027">MSSIFCAISFIKNVTGTTKICNGTAVYKTGSNDFVEYKFKAFRLSETSLVEEITKSSISLVIGRFVFNEKELNVMIEQHTPLNVRTIEDFPTMYDLPVSPAFGVFTAPLQDPVTTNDDNAFFRLKRDSYNGVTSSKITMSVLCKYDPRGRHSNVADNIKRSPVISVAGELVTLKRSVCILGDVIEWTYPGQGNSSTSEDKAPAKNRKRRNEELEKLVEKFEAPVLQRYKGKEKLNENIQEERCEITDTENQDNTIDLTQNNEIPTEHLHTEADNCLDDLCDDDENSEILEED</sequence>
<evidence type="ECO:0000313" key="2">
    <source>
        <dbReference type="Proteomes" id="UP000789366"/>
    </source>
</evidence>
<proteinExistence type="predicted"/>
<organism evidence="1 2">
    <name type="scientific">Cetraspora pellucida</name>
    <dbReference type="NCBI Taxonomy" id="1433469"/>
    <lineage>
        <taxon>Eukaryota</taxon>
        <taxon>Fungi</taxon>
        <taxon>Fungi incertae sedis</taxon>
        <taxon>Mucoromycota</taxon>
        <taxon>Glomeromycotina</taxon>
        <taxon>Glomeromycetes</taxon>
        <taxon>Diversisporales</taxon>
        <taxon>Gigasporaceae</taxon>
        <taxon>Cetraspora</taxon>
    </lineage>
</organism>
<reference evidence="1" key="1">
    <citation type="submission" date="2021-06" db="EMBL/GenBank/DDBJ databases">
        <authorList>
            <person name="Kallberg Y."/>
            <person name="Tangrot J."/>
            <person name="Rosling A."/>
        </authorList>
    </citation>
    <scope>NUCLEOTIDE SEQUENCE</scope>
    <source>
        <strain evidence="1">28 12/20/2015</strain>
    </source>
</reference>
<evidence type="ECO:0000313" key="1">
    <source>
        <dbReference type="EMBL" id="CAG8453972.1"/>
    </source>
</evidence>
<gene>
    <name evidence="1" type="ORF">SPELUC_LOCUS944</name>
</gene>
<comment type="caution">
    <text evidence="1">The sequence shown here is derived from an EMBL/GenBank/DDBJ whole genome shotgun (WGS) entry which is preliminary data.</text>
</comment>
<keyword evidence="2" id="KW-1185">Reference proteome</keyword>
<accession>A0ACA9K672</accession>
<protein>
    <submittedName>
        <fullName evidence="1">16780_t:CDS:1</fullName>
    </submittedName>
</protein>
<name>A0ACA9K672_9GLOM</name>